<reference evidence="5 6" key="1">
    <citation type="submission" date="2020-08" db="EMBL/GenBank/DDBJ databases">
        <title>Bridging the membrane lipid divide: bacteria of the FCB group superphylum have the potential to synthesize archaeal ether lipids.</title>
        <authorList>
            <person name="Villanueva L."/>
            <person name="Von Meijenfeldt F.A.B."/>
            <person name="Westbye A.B."/>
            <person name="Yadav S."/>
            <person name="Hopmans E.C."/>
            <person name="Dutilh B.E."/>
            <person name="Sinninghe Damste J.S."/>
        </authorList>
    </citation>
    <scope>NUCLEOTIDE SEQUENCE [LARGE SCALE GENOMIC DNA]</scope>
    <source>
        <strain evidence="5">NIOZ-UU36</strain>
    </source>
</reference>
<dbReference type="GO" id="GO:0005829">
    <property type="term" value="C:cytosol"/>
    <property type="evidence" value="ECO:0007669"/>
    <property type="project" value="TreeGrafter"/>
</dbReference>
<sequence length="124" mass="14415">MTTLFTYGTLKRGFQNHHRIFGGYDIKITPAWTYGKLYDLGYFPALTEGNNKVYGELIEFDNPEILNRVDYLEGFKGKNHPHNYYERRMVDVFVGDDTVTAWAYFLNKSKIIESDGELITSGVW</sequence>
<proteinExistence type="inferred from homology"/>
<name>A0A8J6TK99_9CHLR</name>
<dbReference type="InterPro" id="IPR039126">
    <property type="entry name" value="GGACT"/>
</dbReference>
<gene>
    <name evidence="5" type="ORF">H8E29_15540</name>
</gene>
<feature type="active site" description="Proton acceptor" evidence="2">
    <location>
        <position position="73"/>
    </location>
</feature>
<dbReference type="Pfam" id="PF06094">
    <property type="entry name" value="GGACT"/>
    <property type="match status" value="1"/>
</dbReference>
<dbReference type="InterPro" id="IPR013024">
    <property type="entry name" value="GGCT-like"/>
</dbReference>
<protein>
    <recommendedName>
        <fullName evidence="3">Gamma-glutamylcyclotransferase family protein</fullName>
    </recommendedName>
</protein>
<comment type="similarity">
    <text evidence="1 3">Belongs to the gamma-glutamylcyclotransferase family.</text>
</comment>
<dbReference type="SUPFAM" id="SSF110857">
    <property type="entry name" value="Gamma-glutamyl cyclotransferase-like"/>
    <property type="match status" value="1"/>
</dbReference>
<dbReference type="GO" id="GO:0061929">
    <property type="term" value="F:gamma-glutamylaminecyclotransferase activity"/>
    <property type="evidence" value="ECO:0007669"/>
    <property type="project" value="InterPro"/>
</dbReference>
<dbReference type="Proteomes" id="UP000614469">
    <property type="component" value="Unassembled WGS sequence"/>
</dbReference>
<dbReference type="PANTHER" id="PTHR12510:SF4">
    <property type="entry name" value="GAMMA-GLUTAMYLAMINECYCLOTRANSFERASE"/>
    <property type="match status" value="1"/>
</dbReference>
<dbReference type="InterPro" id="IPR036568">
    <property type="entry name" value="GGCT-like_sf"/>
</dbReference>
<dbReference type="PANTHER" id="PTHR12510">
    <property type="entry name" value="TROPONIN C-AKIN-1 PROTEIN"/>
    <property type="match status" value="1"/>
</dbReference>
<dbReference type="CDD" id="cd06661">
    <property type="entry name" value="GGCT_like"/>
    <property type="match status" value="1"/>
</dbReference>
<evidence type="ECO:0000256" key="1">
    <source>
        <dbReference type="ARBA" id="ARBA00008861"/>
    </source>
</evidence>
<evidence type="ECO:0000259" key="4">
    <source>
        <dbReference type="Pfam" id="PF06094"/>
    </source>
</evidence>
<evidence type="ECO:0000313" key="6">
    <source>
        <dbReference type="Proteomes" id="UP000614469"/>
    </source>
</evidence>
<dbReference type="Gene3D" id="3.10.490.10">
    <property type="entry name" value="Gamma-glutamyl cyclotransferase-like"/>
    <property type="match status" value="1"/>
</dbReference>
<evidence type="ECO:0000313" key="5">
    <source>
        <dbReference type="EMBL" id="MBC8336674.1"/>
    </source>
</evidence>
<evidence type="ECO:0000256" key="2">
    <source>
        <dbReference type="PIRSR" id="PIRSR639126-1"/>
    </source>
</evidence>
<dbReference type="InterPro" id="IPR009288">
    <property type="entry name" value="AIG2-like_dom"/>
</dbReference>
<dbReference type="AlphaFoldDB" id="A0A8J6TK99"/>
<evidence type="ECO:0000256" key="3">
    <source>
        <dbReference type="RuleBase" id="RU367036"/>
    </source>
</evidence>
<accession>A0A8J6TK99</accession>
<dbReference type="EMBL" id="JACNJN010000182">
    <property type="protein sequence ID" value="MBC8336674.1"/>
    <property type="molecule type" value="Genomic_DNA"/>
</dbReference>
<organism evidence="5 6">
    <name type="scientific">Candidatus Desulfolinea nitratireducens</name>
    <dbReference type="NCBI Taxonomy" id="2841698"/>
    <lineage>
        <taxon>Bacteria</taxon>
        <taxon>Bacillati</taxon>
        <taxon>Chloroflexota</taxon>
        <taxon>Anaerolineae</taxon>
        <taxon>Anaerolineales</taxon>
        <taxon>Anaerolineales incertae sedis</taxon>
        <taxon>Candidatus Desulfolinea</taxon>
    </lineage>
</organism>
<feature type="domain" description="Gamma-glutamylcyclotransferase AIG2-like" evidence="4">
    <location>
        <begin position="4"/>
        <end position="124"/>
    </location>
</feature>
<comment type="caution">
    <text evidence="5">The sequence shown here is derived from an EMBL/GenBank/DDBJ whole genome shotgun (WGS) entry which is preliminary data.</text>
</comment>